<protein>
    <recommendedName>
        <fullName evidence="2">GGDEF domain-containing protein</fullName>
    </recommendedName>
</protein>
<sequence length="380" mass="40814">MRTVTGGRGTSESWRWPRILVLTMLLLASVTVANFVLHGRSGDHELARSRLSQLDMLLHEESSLQWKTLAKGNTPVRVARELGAIRSQEKKIQEELGVSDALRKQVADYHAVLDTELGLLGVGKTADALALEQQRTEPAFVALAAELDQLGEAEMTAAGVAKNIAGLTLALAMIAVAALIGLLLYRFEREHRIARRVTDEMLHQQSIALETLTEHEALVRHQALHDPLTGLPNRRALSALLAGGGRQALLLVDLDDFKPVNDQLGHAAGDELLVTVARRLHRCVREGDSVVRLGGDEFAVFVQDGDAAAAVHVAERIVDQLGEPFHIAGTTVHIGASVGVAVGADVVDGDLLLREADEAMYRVKQASKGGYAVAGSAHTA</sequence>
<dbReference type="AlphaFoldDB" id="A0A117MPV1"/>
<keyword evidence="1" id="KW-0472">Membrane</keyword>
<name>A0A117MPV1_9ACTN</name>
<comment type="caution">
    <text evidence="3">The sequence shown here is derived from an EMBL/GenBank/DDBJ whole genome shotgun (WGS) entry which is preliminary data.</text>
</comment>
<evidence type="ECO:0000256" key="1">
    <source>
        <dbReference type="SAM" id="Phobius"/>
    </source>
</evidence>
<dbReference type="PANTHER" id="PTHR46663:SF2">
    <property type="entry name" value="GGDEF DOMAIN-CONTAINING PROTEIN"/>
    <property type="match status" value="1"/>
</dbReference>
<evidence type="ECO:0000313" key="3">
    <source>
        <dbReference type="EMBL" id="KUL29199.1"/>
    </source>
</evidence>
<dbReference type="SMART" id="SM00267">
    <property type="entry name" value="GGDEF"/>
    <property type="match status" value="1"/>
</dbReference>
<dbReference type="SUPFAM" id="SSF55073">
    <property type="entry name" value="Nucleotide cyclase"/>
    <property type="match status" value="1"/>
</dbReference>
<feature type="transmembrane region" description="Helical" evidence="1">
    <location>
        <begin position="20"/>
        <end position="37"/>
    </location>
</feature>
<evidence type="ECO:0000259" key="2">
    <source>
        <dbReference type="PROSITE" id="PS50887"/>
    </source>
</evidence>
<keyword evidence="4" id="KW-1185">Reference proteome</keyword>
<dbReference type="PROSITE" id="PS50887">
    <property type="entry name" value="GGDEF"/>
    <property type="match status" value="1"/>
</dbReference>
<keyword evidence="1" id="KW-1133">Transmembrane helix</keyword>
<feature type="domain" description="GGDEF" evidence="2">
    <location>
        <begin position="245"/>
        <end position="376"/>
    </location>
</feature>
<dbReference type="Gene3D" id="3.30.70.270">
    <property type="match status" value="1"/>
</dbReference>
<gene>
    <name evidence="3" type="ORF">ADL15_28990</name>
</gene>
<dbReference type="InterPro" id="IPR052163">
    <property type="entry name" value="DGC-Regulatory_Protein"/>
</dbReference>
<evidence type="ECO:0000313" key="4">
    <source>
        <dbReference type="Proteomes" id="UP000053244"/>
    </source>
</evidence>
<dbReference type="InterPro" id="IPR043128">
    <property type="entry name" value="Rev_trsase/Diguanyl_cyclase"/>
</dbReference>
<feature type="transmembrane region" description="Helical" evidence="1">
    <location>
        <begin position="164"/>
        <end position="185"/>
    </location>
</feature>
<accession>A0A117MPV1</accession>
<dbReference type="PANTHER" id="PTHR46663">
    <property type="entry name" value="DIGUANYLATE CYCLASE DGCT-RELATED"/>
    <property type="match status" value="1"/>
</dbReference>
<keyword evidence="1" id="KW-0812">Transmembrane</keyword>
<proteinExistence type="predicted"/>
<dbReference type="InterPro" id="IPR029787">
    <property type="entry name" value="Nucleotide_cyclase"/>
</dbReference>
<organism evidence="3 4">
    <name type="scientific">Actinoplanes awajinensis subsp. mycoplanecinus</name>
    <dbReference type="NCBI Taxonomy" id="135947"/>
    <lineage>
        <taxon>Bacteria</taxon>
        <taxon>Bacillati</taxon>
        <taxon>Actinomycetota</taxon>
        <taxon>Actinomycetes</taxon>
        <taxon>Micromonosporales</taxon>
        <taxon>Micromonosporaceae</taxon>
        <taxon>Actinoplanes</taxon>
    </lineage>
</organism>
<reference evidence="3 4" key="1">
    <citation type="submission" date="2015-10" db="EMBL/GenBank/DDBJ databases">
        <authorList>
            <person name="Gilbert D.G."/>
        </authorList>
    </citation>
    <scope>NUCLEOTIDE SEQUENCE [LARGE SCALE GENOMIC DNA]</scope>
    <source>
        <strain evidence="3 4">NRRL B-16712</strain>
    </source>
</reference>
<dbReference type="NCBIfam" id="TIGR00254">
    <property type="entry name" value="GGDEF"/>
    <property type="match status" value="1"/>
</dbReference>
<dbReference type="InterPro" id="IPR000160">
    <property type="entry name" value="GGDEF_dom"/>
</dbReference>
<dbReference type="Proteomes" id="UP000053244">
    <property type="component" value="Unassembled WGS sequence"/>
</dbReference>
<dbReference type="EMBL" id="LLZH01000281">
    <property type="protein sequence ID" value="KUL29199.1"/>
    <property type="molecule type" value="Genomic_DNA"/>
</dbReference>
<dbReference type="CDD" id="cd01949">
    <property type="entry name" value="GGDEF"/>
    <property type="match status" value="1"/>
</dbReference>
<dbReference type="Pfam" id="PF00990">
    <property type="entry name" value="GGDEF"/>
    <property type="match status" value="1"/>
</dbReference>